<dbReference type="EMBL" id="KV878586">
    <property type="protein sequence ID" value="OJJ58677.1"/>
    <property type="molecule type" value="Genomic_DNA"/>
</dbReference>
<proteinExistence type="predicted"/>
<dbReference type="InterPro" id="IPR035959">
    <property type="entry name" value="RutC-like_sf"/>
</dbReference>
<dbReference type="RefSeq" id="XP_040702483.1">
    <property type="nucleotide sequence ID" value="XM_040844863.1"/>
</dbReference>
<accession>A0A1L9TGW2</accession>
<protein>
    <submittedName>
        <fullName evidence="1">Uncharacterized protein</fullName>
    </submittedName>
</protein>
<dbReference type="Proteomes" id="UP000184356">
    <property type="component" value="Unassembled WGS sequence"/>
</dbReference>
<evidence type="ECO:0000313" key="2">
    <source>
        <dbReference type="Proteomes" id="UP000184356"/>
    </source>
</evidence>
<sequence>MPSITYKNLPGPVGDCLKPSSLATTATVPVSPTTSLVFTTGHIGLHLETGELVNNSATAEFEAIFNCLDAALKDAGIAAGLAQAYKFVGYLTNAEDEAVMQGVFQRRFPGATPTWATVIVRAINVPNMRAEIVAEGVLFHDS</sequence>
<organism evidence="1 2">
    <name type="scientific">Aspergillus sydowii CBS 593.65</name>
    <dbReference type="NCBI Taxonomy" id="1036612"/>
    <lineage>
        <taxon>Eukaryota</taxon>
        <taxon>Fungi</taxon>
        <taxon>Dikarya</taxon>
        <taxon>Ascomycota</taxon>
        <taxon>Pezizomycotina</taxon>
        <taxon>Eurotiomycetes</taxon>
        <taxon>Eurotiomycetidae</taxon>
        <taxon>Eurotiales</taxon>
        <taxon>Aspergillaceae</taxon>
        <taxon>Aspergillus</taxon>
        <taxon>Aspergillus subgen. Nidulantes</taxon>
    </lineage>
</organism>
<dbReference type="InterPro" id="IPR006175">
    <property type="entry name" value="YjgF/YER057c/UK114"/>
</dbReference>
<keyword evidence="2" id="KW-1185">Reference proteome</keyword>
<name>A0A1L9TGW2_9EURO</name>
<dbReference type="Pfam" id="PF01042">
    <property type="entry name" value="Ribonuc_L-PSP"/>
    <property type="match status" value="1"/>
</dbReference>
<reference evidence="2" key="1">
    <citation type="journal article" date="2017" name="Genome Biol.">
        <title>Comparative genomics reveals high biological diversity and specific adaptations in the industrially and medically important fungal genus Aspergillus.</title>
        <authorList>
            <person name="de Vries R.P."/>
            <person name="Riley R."/>
            <person name="Wiebenga A."/>
            <person name="Aguilar-Osorio G."/>
            <person name="Amillis S."/>
            <person name="Uchima C.A."/>
            <person name="Anderluh G."/>
            <person name="Asadollahi M."/>
            <person name="Askin M."/>
            <person name="Barry K."/>
            <person name="Battaglia E."/>
            <person name="Bayram O."/>
            <person name="Benocci T."/>
            <person name="Braus-Stromeyer S.A."/>
            <person name="Caldana C."/>
            <person name="Canovas D."/>
            <person name="Cerqueira G.C."/>
            <person name="Chen F."/>
            <person name="Chen W."/>
            <person name="Choi C."/>
            <person name="Clum A."/>
            <person name="Dos Santos R.A."/>
            <person name="Damasio A.R."/>
            <person name="Diallinas G."/>
            <person name="Emri T."/>
            <person name="Fekete E."/>
            <person name="Flipphi M."/>
            <person name="Freyberg S."/>
            <person name="Gallo A."/>
            <person name="Gournas C."/>
            <person name="Habgood R."/>
            <person name="Hainaut M."/>
            <person name="Harispe M.L."/>
            <person name="Henrissat B."/>
            <person name="Hilden K.S."/>
            <person name="Hope R."/>
            <person name="Hossain A."/>
            <person name="Karabika E."/>
            <person name="Karaffa L."/>
            <person name="Karanyi Z."/>
            <person name="Krasevec N."/>
            <person name="Kuo A."/>
            <person name="Kusch H."/>
            <person name="LaButti K."/>
            <person name="Lagendijk E.L."/>
            <person name="Lapidus A."/>
            <person name="Levasseur A."/>
            <person name="Lindquist E."/>
            <person name="Lipzen A."/>
            <person name="Logrieco A.F."/>
            <person name="MacCabe A."/>
            <person name="Maekelae M.R."/>
            <person name="Malavazi I."/>
            <person name="Melin P."/>
            <person name="Meyer V."/>
            <person name="Mielnichuk N."/>
            <person name="Miskei M."/>
            <person name="Molnar A.P."/>
            <person name="Mule G."/>
            <person name="Ngan C.Y."/>
            <person name="Orejas M."/>
            <person name="Orosz E."/>
            <person name="Ouedraogo J.P."/>
            <person name="Overkamp K.M."/>
            <person name="Park H.-S."/>
            <person name="Perrone G."/>
            <person name="Piumi F."/>
            <person name="Punt P.J."/>
            <person name="Ram A.F."/>
            <person name="Ramon A."/>
            <person name="Rauscher S."/>
            <person name="Record E."/>
            <person name="Riano-Pachon D.M."/>
            <person name="Robert V."/>
            <person name="Roehrig J."/>
            <person name="Ruller R."/>
            <person name="Salamov A."/>
            <person name="Salih N.S."/>
            <person name="Samson R.A."/>
            <person name="Sandor E."/>
            <person name="Sanguinetti M."/>
            <person name="Schuetze T."/>
            <person name="Sepcic K."/>
            <person name="Shelest E."/>
            <person name="Sherlock G."/>
            <person name="Sophianopoulou V."/>
            <person name="Squina F.M."/>
            <person name="Sun H."/>
            <person name="Susca A."/>
            <person name="Todd R.B."/>
            <person name="Tsang A."/>
            <person name="Unkles S.E."/>
            <person name="van de Wiele N."/>
            <person name="van Rossen-Uffink D."/>
            <person name="Oliveira J.V."/>
            <person name="Vesth T.C."/>
            <person name="Visser J."/>
            <person name="Yu J.-H."/>
            <person name="Zhou M."/>
            <person name="Andersen M.R."/>
            <person name="Archer D.B."/>
            <person name="Baker S.E."/>
            <person name="Benoit I."/>
            <person name="Brakhage A.A."/>
            <person name="Braus G.H."/>
            <person name="Fischer R."/>
            <person name="Frisvad J.C."/>
            <person name="Goldman G.H."/>
            <person name="Houbraken J."/>
            <person name="Oakley B."/>
            <person name="Pocsi I."/>
            <person name="Scazzocchio C."/>
            <person name="Seiboth B."/>
            <person name="vanKuyk P.A."/>
            <person name="Wortman J."/>
            <person name="Dyer P.S."/>
            <person name="Grigoriev I.V."/>
        </authorList>
    </citation>
    <scope>NUCLEOTIDE SEQUENCE [LARGE SCALE GENOMIC DNA]</scope>
    <source>
        <strain evidence="2">CBS 593.65</strain>
    </source>
</reference>
<dbReference type="OrthoDB" id="309640at2759"/>
<dbReference type="SUPFAM" id="SSF55298">
    <property type="entry name" value="YjgF-like"/>
    <property type="match status" value="1"/>
</dbReference>
<dbReference type="AlphaFoldDB" id="A0A1L9TGW2"/>
<dbReference type="GeneID" id="63760936"/>
<dbReference type="Gene3D" id="3.30.1330.40">
    <property type="entry name" value="RutC-like"/>
    <property type="match status" value="1"/>
</dbReference>
<gene>
    <name evidence="1" type="ORF">ASPSYDRAFT_31328</name>
</gene>
<evidence type="ECO:0000313" key="1">
    <source>
        <dbReference type="EMBL" id="OJJ58677.1"/>
    </source>
</evidence>
<dbReference type="VEuPathDB" id="FungiDB:ASPSYDRAFT_31328"/>